<name>A0A242JXE1_9ENTE</name>
<protein>
    <submittedName>
        <fullName evidence="5">Cell division protein DivIC</fullName>
    </submittedName>
</protein>
<evidence type="ECO:0000313" key="5">
    <source>
        <dbReference type="EMBL" id="WYJ91874.1"/>
    </source>
</evidence>
<feature type="coiled-coil region" evidence="1">
    <location>
        <begin position="76"/>
        <end position="103"/>
    </location>
</feature>
<dbReference type="EMBL" id="NGMM01000009">
    <property type="protein sequence ID" value="OTP09880.1"/>
    <property type="molecule type" value="Genomic_DNA"/>
</dbReference>
<evidence type="ECO:0000313" key="4">
    <source>
        <dbReference type="EMBL" id="OTP09880.1"/>
    </source>
</evidence>
<keyword evidence="3" id="KW-0472">Membrane</keyword>
<dbReference type="EMBL" id="CP147247">
    <property type="protein sequence ID" value="WYJ91874.1"/>
    <property type="molecule type" value="Genomic_DNA"/>
</dbReference>
<feature type="compositionally biased region" description="Polar residues" evidence="2">
    <location>
        <begin position="133"/>
        <end position="156"/>
    </location>
</feature>
<keyword evidence="5" id="KW-0131">Cell cycle</keyword>
<keyword evidence="5" id="KW-0132">Cell division</keyword>
<organism evidence="4">
    <name type="scientific">Candidatus Enterococcus clewellii</name>
    <dbReference type="NCBI Taxonomy" id="1834193"/>
    <lineage>
        <taxon>Bacteria</taxon>
        <taxon>Bacillati</taxon>
        <taxon>Bacillota</taxon>
        <taxon>Bacilli</taxon>
        <taxon>Lactobacillales</taxon>
        <taxon>Enterococcaceae</taxon>
        <taxon>Enterococcus</taxon>
    </lineage>
</organism>
<evidence type="ECO:0000313" key="6">
    <source>
        <dbReference type="Proteomes" id="UP000195141"/>
    </source>
</evidence>
<sequence>MKASEANEMGKKNKIAALNNEYTKEQYAEYQKQQKQLIFKRRRLAVIFLIGIVVFSISSFELMKDYAELHSFEKQKSEVVAESAEMDKKLEKLEQDVALLKDKNYIAKLARARYYVSKEGEQIYPVPDLGSAISGNRETTQTTTDESQPQTETSGE</sequence>
<keyword evidence="6" id="KW-1185">Reference proteome</keyword>
<accession>A0A242JXE1</accession>
<evidence type="ECO:0000256" key="2">
    <source>
        <dbReference type="SAM" id="MobiDB-lite"/>
    </source>
</evidence>
<keyword evidence="3" id="KW-0812">Transmembrane</keyword>
<keyword evidence="1" id="KW-0175">Coiled coil</keyword>
<keyword evidence="3" id="KW-1133">Transmembrane helix</keyword>
<evidence type="ECO:0000256" key="3">
    <source>
        <dbReference type="SAM" id="Phobius"/>
    </source>
</evidence>
<feature type="transmembrane region" description="Helical" evidence="3">
    <location>
        <begin position="44"/>
        <end position="63"/>
    </location>
</feature>
<evidence type="ECO:0000256" key="1">
    <source>
        <dbReference type="SAM" id="Coils"/>
    </source>
</evidence>
<dbReference type="InterPro" id="IPR007060">
    <property type="entry name" value="FtsL/DivIC"/>
</dbReference>
<dbReference type="Proteomes" id="UP000195141">
    <property type="component" value="Chromosome"/>
</dbReference>
<proteinExistence type="predicted"/>
<reference evidence="4" key="1">
    <citation type="submission" date="2017-05" db="EMBL/GenBank/DDBJ databases">
        <title>The Genome Sequence of Enterococcus sp. 9E7_DIV0242.</title>
        <authorList>
            <consortium name="The Broad Institute Genomics Platform"/>
            <consortium name="The Broad Institute Genomic Center for Infectious Diseases"/>
            <person name="Earl A."/>
            <person name="Manson A."/>
            <person name="Schwartman J."/>
            <person name="Gilmore M."/>
            <person name="Abouelleil A."/>
            <person name="Cao P."/>
            <person name="Chapman S."/>
            <person name="Cusick C."/>
            <person name="Shea T."/>
            <person name="Young S."/>
            <person name="Neafsey D."/>
            <person name="Nusbaum C."/>
            <person name="Birren B."/>
        </authorList>
    </citation>
    <scope>NUCLEOTIDE SEQUENCE [LARGE SCALE GENOMIC DNA]</scope>
    <source>
        <strain evidence="4">9E7_DIV0242</strain>
    </source>
</reference>
<feature type="region of interest" description="Disordered" evidence="2">
    <location>
        <begin position="127"/>
        <end position="156"/>
    </location>
</feature>
<dbReference type="PANTHER" id="PTHR40027">
    <property type="entry name" value="CELL DIVISION PROTEIN DIVIC"/>
    <property type="match status" value="1"/>
</dbReference>
<reference evidence="5" key="2">
    <citation type="submission" date="2017-05" db="EMBL/GenBank/DDBJ databases">
        <authorList>
            <consortium name="The Broad Institute Genomics Platform"/>
            <consortium name="The Broad Institute Genomic Center for Infectious Diseases"/>
            <person name="Earl A."/>
            <person name="Manson A."/>
            <person name="Schwartman J."/>
            <person name="Gilmore M."/>
            <person name="Abouelleil A."/>
            <person name="Cao P."/>
            <person name="Chapman S."/>
            <person name="Cusick C."/>
            <person name="Shea T."/>
            <person name="Young S."/>
            <person name="Neafsey D."/>
            <person name="Nusbaum C."/>
            <person name="Birren B."/>
        </authorList>
    </citation>
    <scope>NUCLEOTIDE SEQUENCE</scope>
    <source>
        <strain evidence="5">9E7_DIV0242</strain>
    </source>
</reference>
<dbReference type="GO" id="GO:0051301">
    <property type="term" value="P:cell division"/>
    <property type="evidence" value="ECO:0007669"/>
    <property type="project" value="UniProtKB-KW"/>
</dbReference>
<gene>
    <name evidence="5" type="ORF">A5888_003642</name>
    <name evidence="4" type="ORF">A5888_004076</name>
</gene>
<reference evidence="5" key="3">
    <citation type="submission" date="2024-03" db="EMBL/GenBank/DDBJ databases">
        <title>The Genome Sequence of Enterococcus sp. DIV0242b.</title>
        <authorList>
            <consortium name="The Broad Institute Genomics Platform"/>
            <consortium name="The Broad Institute Microbial Omics Core"/>
            <consortium name="The Broad Institute Genomic Center for Infectious Diseases"/>
            <person name="Earl A."/>
            <person name="Manson A."/>
            <person name="Gilmore M."/>
            <person name="Schwartman J."/>
            <person name="Shea T."/>
            <person name="Abouelleil A."/>
            <person name="Cao P."/>
            <person name="Chapman S."/>
            <person name="Cusick C."/>
            <person name="Young S."/>
            <person name="Neafsey D."/>
            <person name="Nusbaum C."/>
            <person name="Birren B."/>
        </authorList>
    </citation>
    <scope>NUCLEOTIDE SEQUENCE</scope>
    <source>
        <strain evidence="5">9E7_DIV0242</strain>
    </source>
</reference>
<dbReference type="Pfam" id="PF04977">
    <property type="entry name" value="DivIC"/>
    <property type="match status" value="1"/>
</dbReference>
<dbReference type="InterPro" id="IPR039076">
    <property type="entry name" value="DivIC"/>
</dbReference>
<dbReference type="AlphaFoldDB" id="A0A242JXE1"/>
<dbReference type="PANTHER" id="PTHR40027:SF1">
    <property type="entry name" value="CELL DIVISION PROTEIN DIVIC"/>
    <property type="match status" value="1"/>
</dbReference>